<name>A0A1H2CVY0_9ACTN</name>
<evidence type="ECO:0000256" key="1">
    <source>
        <dbReference type="SAM" id="MobiDB-lite"/>
    </source>
</evidence>
<organism evidence="2 3">
    <name type="scientific">Actinoplanes derwentensis</name>
    <dbReference type="NCBI Taxonomy" id="113562"/>
    <lineage>
        <taxon>Bacteria</taxon>
        <taxon>Bacillati</taxon>
        <taxon>Actinomycetota</taxon>
        <taxon>Actinomycetes</taxon>
        <taxon>Micromonosporales</taxon>
        <taxon>Micromonosporaceae</taxon>
        <taxon>Actinoplanes</taxon>
    </lineage>
</organism>
<dbReference type="RefSeq" id="WP_092550815.1">
    <property type="nucleotide sequence ID" value="NZ_BOMJ01000003.1"/>
</dbReference>
<sequence>MSAVVDVGDAFTLTFTSLPGAVVYVDWLDPDLTPVINQELVPASPAGSNTYPRTFTAPRPGMWTARFLTAGATDDYHVRVVSTIGQPPPLAAVGDVVAQYGPLSDDEATLTRYLLRAASAMLRQQVPNLDPMVTDGRLNPNVVALAPTNMTLRVLRNPDGLRAETTGPFSRTFDVSAAAGLLVVTPVDLANVTPGAAAATSSGWAPPSTIRVTPGMAPPPHWNRGRSGWH</sequence>
<accession>A0A1H2CVY0</accession>
<feature type="region of interest" description="Disordered" evidence="1">
    <location>
        <begin position="211"/>
        <end position="230"/>
    </location>
</feature>
<dbReference type="AlphaFoldDB" id="A0A1H2CVY0"/>
<gene>
    <name evidence="2" type="ORF">SAMN04489716_6959</name>
</gene>
<reference evidence="2 3" key="1">
    <citation type="submission" date="2016-10" db="EMBL/GenBank/DDBJ databases">
        <authorList>
            <person name="de Groot N.N."/>
        </authorList>
    </citation>
    <scope>NUCLEOTIDE SEQUENCE [LARGE SCALE GENOMIC DNA]</scope>
    <source>
        <strain evidence="2 3">DSM 43941</strain>
    </source>
</reference>
<dbReference type="Proteomes" id="UP000198688">
    <property type="component" value="Chromosome I"/>
</dbReference>
<protein>
    <recommendedName>
        <fullName evidence="4">DUF1883 domain-containing protein</fullName>
    </recommendedName>
</protein>
<keyword evidence="3" id="KW-1185">Reference proteome</keyword>
<dbReference type="STRING" id="113562.SAMN04489716_6959"/>
<evidence type="ECO:0000313" key="3">
    <source>
        <dbReference type="Proteomes" id="UP000198688"/>
    </source>
</evidence>
<dbReference type="OrthoDB" id="4233886at2"/>
<proteinExistence type="predicted"/>
<evidence type="ECO:0008006" key="4">
    <source>
        <dbReference type="Google" id="ProtNLM"/>
    </source>
</evidence>
<evidence type="ECO:0000313" key="2">
    <source>
        <dbReference type="EMBL" id="SDT74362.1"/>
    </source>
</evidence>
<dbReference type="EMBL" id="LT629758">
    <property type="protein sequence ID" value="SDT74362.1"/>
    <property type="molecule type" value="Genomic_DNA"/>
</dbReference>